<evidence type="ECO:0000313" key="2">
    <source>
        <dbReference type="EnsemblMetazoa" id="GPPI031857-PA"/>
    </source>
</evidence>
<proteinExistence type="predicted"/>
<sequence>MTFDNGLLKVSILGCFVIGQLVDIILVRLQIVRLADCSYYIIPYYGDVVQTIRSDNEIYRAPKDDCLL</sequence>
<feature type="transmembrane region" description="Helical" evidence="1">
    <location>
        <begin position="6"/>
        <end position="26"/>
    </location>
</feature>
<evidence type="ECO:0000256" key="1">
    <source>
        <dbReference type="SAM" id="Phobius"/>
    </source>
</evidence>
<keyword evidence="1" id="KW-0472">Membrane</keyword>
<accession>A0A1B0BJ55</accession>
<name>A0A1B0BJ55_9MUSC</name>
<keyword evidence="1" id="KW-0812">Transmembrane</keyword>
<protein>
    <submittedName>
        <fullName evidence="2">Uncharacterized protein</fullName>
    </submittedName>
</protein>
<keyword evidence="1" id="KW-1133">Transmembrane helix</keyword>
<dbReference type="EnsemblMetazoa" id="GPPI031857-RA">
    <property type="protein sequence ID" value="GPPI031857-PA"/>
    <property type="gene ID" value="GPPI031857"/>
</dbReference>
<dbReference type="EMBL" id="JXJN01015333">
    <property type="status" value="NOT_ANNOTATED_CDS"/>
    <property type="molecule type" value="Genomic_DNA"/>
</dbReference>
<reference evidence="2" key="2">
    <citation type="submission" date="2020-05" db="UniProtKB">
        <authorList>
            <consortium name="EnsemblMetazoa"/>
        </authorList>
    </citation>
    <scope>IDENTIFICATION</scope>
    <source>
        <strain evidence="2">IAEA</strain>
    </source>
</reference>
<organism evidence="2 3">
    <name type="scientific">Glossina palpalis gambiensis</name>
    <dbReference type="NCBI Taxonomy" id="67801"/>
    <lineage>
        <taxon>Eukaryota</taxon>
        <taxon>Metazoa</taxon>
        <taxon>Ecdysozoa</taxon>
        <taxon>Arthropoda</taxon>
        <taxon>Hexapoda</taxon>
        <taxon>Insecta</taxon>
        <taxon>Pterygota</taxon>
        <taxon>Neoptera</taxon>
        <taxon>Endopterygota</taxon>
        <taxon>Diptera</taxon>
        <taxon>Brachycera</taxon>
        <taxon>Muscomorpha</taxon>
        <taxon>Hippoboscoidea</taxon>
        <taxon>Glossinidae</taxon>
        <taxon>Glossina</taxon>
    </lineage>
</organism>
<dbReference type="VEuPathDB" id="VectorBase:GPPI031857"/>
<dbReference type="AlphaFoldDB" id="A0A1B0BJ55"/>
<evidence type="ECO:0000313" key="3">
    <source>
        <dbReference type="Proteomes" id="UP000092460"/>
    </source>
</evidence>
<keyword evidence="3" id="KW-1185">Reference proteome</keyword>
<dbReference type="Proteomes" id="UP000092460">
    <property type="component" value="Unassembled WGS sequence"/>
</dbReference>
<reference evidence="3" key="1">
    <citation type="submission" date="2015-01" db="EMBL/GenBank/DDBJ databases">
        <authorList>
            <person name="Aksoy S."/>
            <person name="Warren W."/>
            <person name="Wilson R.K."/>
        </authorList>
    </citation>
    <scope>NUCLEOTIDE SEQUENCE [LARGE SCALE GENOMIC DNA]</scope>
    <source>
        <strain evidence="3">IAEA</strain>
    </source>
</reference>
<dbReference type="STRING" id="67801.A0A1B0BJ55"/>